<organism evidence="2 3">
    <name type="scientific">Psychrilyobacter piezotolerans</name>
    <dbReference type="NCBI Taxonomy" id="2293438"/>
    <lineage>
        <taxon>Bacteria</taxon>
        <taxon>Fusobacteriati</taxon>
        <taxon>Fusobacteriota</taxon>
        <taxon>Fusobacteriia</taxon>
        <taxon>Fusobacteriales</taxon>
        <taxon>Fusobacteriaceae</taxon>
        <taxon>Psychrilyobacter</taxon>
    </lineage>
</organism>
<dbReference type="InterPro" id="IPR051922">
    <property type="entry name" value="Bact_Sporulation_Assoc"/>
</dbReference>
<dbReference type="InterPro" id="IPR013693">
    <property type="entry name" value="SpoIID/LytB_N"/>
</dbReference>
<dbReference type="NCBIfam" id="TIGR02669">
    <property type="entry name" value="SpoIID_LytB"/>
    <property type="match status" value="1"/>
</dbReference>
<dbReference type="PANTHER" id="PTHR30032:SF4">
    <property type="entry name" value="AMIDASE ENHANCER"/>
    <property type="match status" value="1"/>
</dbReference>
<dbReference type="Proteomes" id="UP000263486">
    <property type="component" value="Unassembled WGS sequence"/>
</dbReference>
<evidence type="ECO:0000313" key="3">
    <source>
        <dbReference type="Proteomes" id="UP000263486"/>
    </source>
</evidence>
<reference evidence="2 3" key="1">
    <citation type="submission" date="2018-08" db="EMBL/GenBank/DDBJ databases">
        <title>Draft genome sequence of Psychrilyobacter sp. strain SD5 isolated from Black Sea water.</title>
        <authorList>
            <person name="Yadav S."/>
            <person name="Villanueva L."/>
            <person name="Damste J.S.S."/>
        </authorList>
    </citation>
    <scope>NUCLEOTIDE SEQUENCE [LARGE SCALE GENOMIC DNA]</scope>
    <source>
        <strain evidence="2 3">SD5</strain>
    </source>
</reference>
<dbReference type="Pfam" id="PF08486">
    <property type="entry name" value="SpoIID"/>
    <property type="match status" value="1"/>
</dbReference>
<comment type="caution">
    <text evidence="2">The sequence shown here is derived from an EMBL/GenBank/DDBJ whole genome shotgun (WGS) entry which is preliminary data.</text>
</comment>
<proteinExistence type="predicted"/>
<keyword evidence="3" id="KW-1185">Reference proteome</keyword>
<name>A0ABX9KKW8_9FUSO</name>
<feature type="domain" description="Sporulation stage II protein D amidase enhancer LytB N-terminal" evidence="1">
    <location>
        <begin position="140"/>
        <end position="230"/>
    </location>
</feature>
<dbReference type="PANTHER" id="PTHR30032">
    <property type="entry name" value="N-ACETYLMURAMOYL-L-ALANINE AMIDASE-RELATED"/>
    <property type="match status" value="1"/>
</dbReference>
<dbReference type="EMBL" id="QUAJ01000002">
    <property type="protein sequence ID" value="REI42886.1"/>
    <property type="molecule type" value="Genomic_DNA"/>
</dbReference>
<protein>
    <submittedName>
        <fullName evidence="2">SpoIID/LytB domain-containing protein</fullName>
    </submittedName>
</protein>
<gene>
    <name evidence="2" type="ORF">DYH56_01695</name>
</gene>
<sequence>MKEKKQNCYLYMKEKKLKYRSVRMKLLYIFLFIGLTIYGEEYIQDDLIVGINRFKGKKIYISSENESAVIEIKSNEYYTHELKPGDIQTISMSGDKIKFKDKESPKIYLYKGAPETIIKISLDGKTFSRYRGDFEFIPYKNNVLPLNSVQSEDYIYSVVPSEIGHYFPEEAIKAQSLAARSYLYYGLRYSKYDEFDLFDNVNSQMYLGMDRENQKINSSIDTTRGKVILYDGEPINALYYSTSGGVTANNEDVWGGNSTPYLRSVNDRGNESKSPRLKWEVKISKNEISKKFGFGVSGLKVMEVKSNRVSKIRVYGDKNQIITGNKFRSIVGYGKVYSTQFRVKSSGNYFVFTGKGSGHGVGMSQYGAYGLSKKGKTYEEILKHYYKGVEIKEYKKN</sequence>
<evidence type="ECO:0000259" key="1">
    <source>
        <dbReference type="Pfam" id="PF08486"/>
    </source>
</evidence>
<dbReference type="InterPro" id="IPR013486">
    <property type="entry name" value="SpoIID/LytB"/>
</dbReference>
<accession>A0ABX9KKW8</accession>
<evidence type="ECO:0000313" key="2">
    <source>
        <dbReference type="EMBL" id="REI42886.1"/>
    </source>
</evidence>